<evidence type="ECO:0000313" key="1">
    <source>
        <dbReference type="EMBL" id="VFJ48044.1"/>
    </source>
</evidence>
<protein>
    <submittedName>
        <fullName evidence="1">Chorismate lyase</fullName>
    </submittedName>
</protein>
<keyword evidence="1" id="KW-0456">Lyase</keyword>
<proteinExistence type="predicted"/>
<dbReference type="InterPro" id="IPR028978">
    <property type="entry name" value="Chorismate_lyase_/UTRA_dom_sf"/>
</dbReference>
<accession>A0A450S804</accession>
<dbReference type="EMBL" id="CAADFD010000010">
    <property type="protein sequence ID" value="VFJ51822.1"/>
    <property type="molecule type" value="Genomic_DNA"/>
</dbReference>
<dbReference type="InterPro" id="IPR002800">
    <property type="entry name" value="Rv2949c-like"/>
</dbReference>
<gene>
    <name evidence="1" type="ORF">BECKFW1821A_GA0114235_101826</name>
    <name evidence="2" type="ORF">BECKFW1821B_GA0114236_101030</name>
</gene>
<name>A0A450S804_9GAMM</name>
<reference evidence="1" key="1">
    <citation type="submission" date="2019-02" db="EMBL/GenBank/DDBJ databases">
        <authorList>
            <person name="Gruber-Vodicka R. H."/>
            <person name="Seah K. B. B."/>
        </authorList>
    </citation>
    <scope>NUCLEOTIDE SEQUENCE</scope>
    <source>
        <strain evidence="2">BECK_BZ106</strain>
        <strain evidence="1">BECK_BZ15</strain>
    </source>
</reference>
<organism evidence="1">
    <name type="scientific">Candidatus Kentrum sp. FW</name>
    <dbReference type="NCBI Taxonomy" id="2126338"/>
    <lineage>
        <taxon>Bacteria</taxon>
        <taxon>Pseudomonadati</taxon>
        <taxon>Pseudomonadota</taxon>
        <taxon>Gammaproteobacteria</taxon>
        <taxon>Candidatus Kentrum</taxon>
    </lineage>
</organism>
<dbReference type="AlphaFoldDB" id="A0A450S804"/>
<dbReference type="GO" id="GO:0016829">
    <property type="term" value="F:lyase activity"/>
    <property type="evidence" value="ECO:0007669"/>
    <property type="project" value="UniProtKB-KW"/>
</dbReference>
<dbReference type="Gene3D" id="3.40.1410.10">
    <property type="entry name" value="Chorismate lyase-like"/>
    <property type="match status" value="1"/>
</dbReference>
<sequence>MHTEKTIKRCKTELCRSLEDSPIDPSRLSPFQKVLLITDGTLTNLLEIFSEEPASVFKLSEKTIHAPEDISPLEVTAGTEILAREILLRGQVSHRTLIYASSIIVPSRIDRKFRKDLVESYVPIGKLWINYKVEAFKEIIHYTMEQAGELSGYFSIEPEEMLLSRTYRVFSDRQPVMMITEEFPETYFR</sequence>
<dbReference type="SUPFAM" id="SSF64288">
    <property type="entry name" value="Chorismate lyase-like"/>
    <property type="match status" value="1"/>
</dbReference>
<dbReference type="Pfam" id="PF01947">
    <property type="entry name" value="Rv2949c-like"/>
    <property type="match status" value="1"/>
</dbReference>
<dbReference type="EMBL" id="CAADEW010000018">
    <property type="protein sequence ID" value="VFJ48044.1"/>
    <property type="molecule type" value="Genomic_DNA"/>
</dbReference>
<evidence type="ECO:0000313" key="2">
    <source>
        <dbReference type="EMBL" id="VFJ51822.1"/>
    </source>
</evidence>